<keyword evidence="1" id="KW-0732">Signal</keyword>
<dbReference type="Proteomes" id="UP001279860">
    <property type="component" value="Unassembled WGS sequence"/>
</dbReference>
<proteinExistence type="predicted"/>
<comment type="caution">
    <text evidence="2">The sequence shown here is derived from an EMBL/GenBank/DDBJ whole genome shotgun (WGS) entry which is preliminary data.</text>
</comment>
<evidence type="ECO:0000313" key="2">
    <source>
        <dbReference type="EMBL" id="MDW6094733.1"/>
    </source>
</evidence>
<reference evidence="2 3" key="1">
    <citation type="submission" date="2023-11" db="EMBL/GenBank/DDBJ databases">
        <title>Plant-associative lifestyle of Vibrio porteresiae and its evolutionary dynamics.</title>
        <authorList>
            <person name="Rameshkumar N."/>
            <person name="Kirti K."/>
        </authorList>
    </citation>
    <scope>NUCLEOTIDE SEQUENCE [LARGE SCALE GENOMIC DNA]</scope>
    <source>
        <strain evidence="2 3">MSSRF7</strain>
    </source>
</reference>
<keyword evidence="3" id="KW-1185">Reference proteome</keyword>
<gene>
    <name evidence="2" type="ORF">SBX64_19500</name>
</gene>
<organism evidence="2 3">
    <name type="scientific">Vibrio rhizosphaerae</name>
    <dbReference type="NCBI Taxonomy" id="398736"/>
    <lineage>
        <taxon>Bacteria</taxon>
        <taxon>Pseudomonadati</taxon>
        <taxon>Pseudomonadota</taxon>
        <taxon>Gammaproteobacteria</taxon>
        <taxon>Vibrionales</taxon>
        <taxon>Vibrionaceae</taxon>
        <taxon>Vibrio</taxon>
    </lineage>
</organism>
<dbReference type="RefSeq" id="WP_318585707.1">
    <property type="nucleotide sequence ID" value="NZ_JAWRCP010000002.1"/>
</dbReference>
<sequence length="167" mass="19736">MRLFFILFFLTASVNAYTCDDINAVQFQSNYLIKSVHKNDNLTKEKKVWNYFVFPNGDLMLIKQDICFMKEFYIDYYYSLSSDGKTVLNNYKNIFNQLLQSESLTIRHGDLYSYLSKKIQGNKLDKNFILEKLKRDDTVDSYFNFNENNEPSIYKYSIKSYIGIGGL</sequence>
<protein>
    <submittedName>
        <fullName evidence="2">Uncharacterized protein</fullName>
    </submittedName>
</protein>
<evidence type="ECO:0000256" key="1">
    <source>
        <dbReference type="SAM" id="SignalP"/>
    </source>
</evidence>
<dbReference type="EMBL" id="JAWRCP010000002">
    <property type="protein sequence ID" value="MDW6094733.1"/>
    <property type="molecule type" value="Genomic_DNA"/>
</dbReference>
<name>A0ABU4J0R0_9VIBR</name>
<evidence type="ECO:0000313" key="3">
    <source>
        <dbReference type="Proteomes" id="UP001279860"/>
    </source>
</evidence>
<accession>A0ABU4J0R0</accession>
<feature type="signal peptide" evidence="1">
    <location>
        <begin position="1"/>
        <end position="18"/>
    </location>
</feature>
<feature type="chain" id="PRO_5045411400" evidence="1">
    <location>
        <begin position="19"/>
        <end position="167"/>
    </location>
</feature>